<keyword evidence="6" id="KW-1185">Reference proteome</keyword>
<dbReference type="Pfam" id="PF03065">
    <property type="entry name" value="Glyco_hydro_57"/>
    <property type="match status" value="1"/>
</dbReference>
<evidence type="ECO:0000259" key="4">
    <source>
        <dbReference type="Pfam" id="PF03065"/>
    </source>
</evidence>
<dbReference type="Gene3D" id="3.20.110.20">
    <property type="match status" value="1"/>
</dbReference>
<dbReference type="RefSeq" id="WP_324669788.1">
    <property type="nucleotide sequence ID" value="NZ_CP141614.1"/>
</dbReference>
<accession>A0ABZ1BRF4</accession>
<evidence type="ECO:0000313" key="6">
    <source>
        <dbReference type="Proteomes" id="UP001333102"/>
    </source>
</evidence>
<protein>
    <submittedName>
        <fullName evidence="5">Glycoside hydrolase family 57 protein</fullName>
    </submittedName>
</protein>
<organism evidence="5 6">
    <name type="scientific">Geochorda subterranea</name>
    <dbReference type="NCBI Taxonomy" id="3109564"/>
    <lineage>
        <taxon>Bacteria</taxon>
        <taxon>Bacillati</taxon>
        <taxon>Bacillota</taxon>
        <taxon>Limnochordia</taxon>
        <taxon>Limnochordales</taxon>
        <taxon>Geochordaceae</taxon>
        <taxon>Geochorda</taxon>
    </lineage>
</organism>
<comment type="similarity">
    <text evidence="1">Belongs to the glycosyl hydrolase 57 family.</text>
</comment>
<dbReference type="CDD" id="cd10795">
    <property type="entry name" value="GH57N_MJA1_like"/>
    <property type="match status" value="1"/>
</dbReference>
<keyword evidence="5" id="KW-0378">Hydrolase</keyword>
<dbReference type="GO" id="GO:0016787">
    <property type="term" value="F:hydrolase activity"/>
    <property type="evidence" value="ECO:0007669"/>
    <property type="project" value="UniProtKB-KW"/>
</dbReference>
<evidence type="ECO:0000313" key="5">
    <source>
        <dbReference type="EMBL" id="WRP15385.1"/>
    </source>
</evidence>
<dbReference type="SUPFAM" id="SSF88713">
    <property type="entry name" value="Glycoside hydrolase/deacetylase"/>
    <property type="match status" value="1"/>
</dbReference>
<dbReference type="PANTHER" id="PTHR36306:SF1">
    <property type="entry name" value="ALPHA-AMYLASE-RELATED"/>
    <property type="match status" value="1"/>
</dbReference>
<dbReference type="InterPro" id="IPR011330">
    <property type="entry name" value="Glyco_hydro/deAcase_b/a-brl"/>
</dbReference>
<dbReference type="InterPro" id="IPR004300">
    <property type="entry name" value="Glyco_hydro_57_N"/>
</dbReference>
<evidence type="ECO:0000256" key="1">
    <source>
        <dbReference type="ARBA" id="ARBA00006821"/>
    </source>
</evidence>
<feature type="domain" description="Glycoside hydrolase family 57 N-terminal" evidence="4">
    <location>
        <begin position="11"/>
        <end position="290"/>
    </location>
</feature>
<dbReference type="InterPro" id="IPR052046">
    <property type="entry name" value="GH57_Enzymes"/>
</dbReference>
<reference evidence="6" key="1">
    <citation type="submission" date="2023-12" db="EMBL/GenBank/DDBJ databases">
        <title>Novel isolates from deep terrestrial aquifers shed light on the physiology and ecology of the class Limnochordia.</title>
        <authorList>
            <person name="Karnachuk O.V."/>
            <person name="Lukina A.P."/>
            <person name="Avakyan M.R."/>
            <person name="Kadnikov V."/>
            <person name="Begmatov S."/>
            <person name="Beletsky A.V."/>
            <person name="Mardanov A.V."/>
            <person name="Ravin N.V."/>
        </authorList>
    </citation>
    <scope>NUCLEOTIDE SEQUENCE [LARGE SCALE GENOMIC DNA]</scope>
    <source>
        <strain evidence="6">LN</strain>
    </source>
</reference>
<dbReference type="PANTHER" id="PTHR36306">
    <property type="entry name" value="ALPHA-AMYLASE-RELATED-RELATED"/>
    <property type="match status" value="1"/>
</dbReference>
<evidence type="ECO:0000256" key="3">
    <source>
        <dbReference type="SAM" id="MobiDB-lite"/>
    </source>
</evidence>
<dbReference type="EMBL" id="CP141614">
    <property type="protein sequence ID" value="WRP15385.1"/>
    <property type="molecule type" value="Genomic_DNA"/>
</dbReference>
<dbReference type="Proteomes" id="UP001333102">
    <property type="component" value="Chromosome"/>
</dbReference>
<keyword evidence="2" id="KW-0119">Carbohydrate metabolism</keyword>
<name>A0ABZ1BRF4_9FIRM</name>
<evidence type="ECO:0000256" key="2">
    <source>
        <dbReference type="ARBA" id="ARBA00023277"/>
    </source>
</evidence>
<sequence length="472" mass="54446">MAEHLVVYTVVHQPRRLKLPAQPIPRGAVPRDIERCLFDERMNRRYFEKVARTCYRPASQLFLELADRGLKVCIGFSLSFLRQAEMWDEELLARFQRLVQHPNAELINVEPYHSFLFYVDIDAFWRRMRQAADYVRRLFGLRRAPVVTDTTEMFISNDIYFALVRAGFRGAFMDGRPWVMGWRQPSYLYHYTKELYLLTRHYRLSDDVGYRFSNRSWPLWPLFADTYARWVAETEGDLVTIGWDFETFGEHHWKETGIFEFMRALPGELQRRGVGPLLASEAIERLGPRSHHLPLPAFPTTWAGEGGVEFFLGNPAQQAIFQLMHHVYHKALLTRDPAIVDLALWLLQSDNLHLIQWFGRFGSEAEVSAYFTPREWWQLGPLGIIHELQQVYRNFLVAMDAFLTGEVRYLPGEGPTPVRRGVSRPELPAVAAGMAVATGTDGRQEVAASGSLPDAPLVAPPSPPRPRPGRRH</sequence>
<feature type="region of interest" description="Disordered" evidence="3">
    <location>
        <begin position="438"/>
        <end position="472"/>
    </location>
</feature>
<proteinExistence type="inferred from homology"/>
<gene>
    <name evidence="5" type="ORF">VLY81_04260</name>
</gene>